<evidence type="ECO:0000313" key="1">
    <source>
        <dbReference type="EMBL" id="MER2997386.1"/>
    </source>
</evidence>
<dbReference type="GO" id="GO:0016787">
    <property type="term" value="F:hydrolase activity"/>
    <property type="evidence" value="ECO:0007669"/>
    <property type="project" value="UniProtKB-KW"/>
</dbReference>
<reference evidence="1 2" key="1">
    <citation type="submission" date="2024-06" db="EMBL/GenBank/DDBJ databases">
        <title>Pontibacter populi HYL7-15.</title>
        <authorList>
            <person name="Kim M.K."/>
        </authorList>
    </citation>
    <scope>NUCLEOTIDE SEQUENCE [LARGE SCALE GENOMIC DNA]</scope>
    <source>
        <strain evidence="1 2">HYL7-15</strain>
    </source>
</reference>
<comment type="caution">
    <text evidence="1">The sequence shown here is derived from an EMBL/GenBank/DDBJ whole genome shotgun (WGS) entry which is preliminary data.</text>
</comment>
<keyword evidence="1" id="KW-0378">Hydrolase</keyword>
<sequence length="460" mass="54557">MNTVSLLEGKKYRIEYICEVLQASFAEVDSVLRDVTEYLKGEQLSFRFVGFIFWKRHLLVILPKYYLDLVNQEYIEHRMLLMQTLLKCQKHRYSDLSLLGVYSSDFEEEISEAGAALYLIEDFLSYGYWNRQENTIDQAGDGEILWDSTIDNYHPYKSGNNITYLEFNRRNSINTGDLITSYHQWAITVLWEKYGELLGFPYPIGEEEYSYGADVLSARATDYFDIEFLKHAIAVELQRSFRDRDIRLLKYLLFLLIDEESDTYDTKQVSLYGTTEFHIVWEKMCGFLFRNQYEDYKRFIPKPLWEDSEGRTSQASYTIRPDITIFHPVSRQFLILDAKYYFLNFDYSSEFRVHGGMDTYDIIKQQFYELVLRDKADLHEYVQSRVGQGITIERFRSMFLLPSLECEHYQYIGNVSLKDFQLASRINLFRLNPIMLMNRFVLNKPYSDQEIDDVISVALV</sequence>
<evidence type="ECO:0000313" key="2">
    <source>
        <dbReference type="Proteomes" id="UP001476807"/>
    </source>
</evidence>
<keyword evidence="1" id="KW-0255">Endonuclease</keyword>
<proteinExistence type="predicted"/>
<accession>A0ABV1RSM1</accession>
<name>A0ABV1RSM1_9BACT</name>
<dbReference type="Pfam" id="PF09563">
    <property type="entry name" value="RE_LlaJI"/>
    <property type="match status" value="1"/>
</dbReference>
<dbReference type="RefSeq" id="WP_350411779.1">
    <property type="nucleotide sequence ID" value="NZ_JBEOKT010000005.1"/>
</dbReference>
<keyword evidence="1" id="KW-0540">Nuclease</keyword>
<keyword evidence="2" id="KW-1185">Reference proteome</keyword>
<dbReference type="EMBL" id="JBEOKT010000005">
    <property type="protein sequence ID" value="MER2997386.1"/>
    <property type="molecule type" value="Genomic_DNA"/>
</dbReference>
<dbReference type="InterPro" id="IPR018579">
    <property type="entry name" value="Restrct_endonuc_II_LlaJI"/>
</dbReference>
<dbReference type="EC" id="3.1.21.-" evidence="1"/>
<dbReference type="GO" id="GO:0004519">
    <property type="term" value="F:endonuclease activity"/>
    <property type="evidence" value="ECO:0007669"/>
    <property type="project" value="UniProtKB-KW"/>
</dbReference>
<gene>
    <name evidence="1" type="ORF">ABS362_07500</name>
</gene>
<dbReference type="Proteomes" id="UP001476807">
    <property type="component" value="Unassembled WGS sequence"/>
</dbReference>
<protein>
    <submittedName>
        <fullName evidence="1">LlaJI family restriction endonuclease</fullName>
        <ecNumber evidence="1">3.1.21.-</ecNumber>
    </submittedName>
</protein>
<organism evidence="1 2">
    <name type="scientific">Pontibacter populi</name>
    <dbReference type="NCBI Taxonomy" id="890055"/>
    <lineage>
        <taxon>Bacteria</taxon>
        <taxon>Pseudomonadati</taxon>
        <taxon>Bacteroidota</taxon>
        <taxon>Cytophagia</taxon>
        <taxon>Cytophagales</taxon>
        <taxon>Hymenobacteraceae</taxon>
        <taxon>Pontibacter</taxon>
    </lineage>
</organism>